<dbReference type="GO" id="GO:0016740">
    <property type="term" value="F:transferase activity"/>
    <property type="evidence" value="ECO:0007669"/>
    <property type="project" value="UniProtKB-KW"/>
</dbReference>
<proteinExistence type="predicted"/>
<name>A0A518AIM0_9BACT</name>
<dbReference type="PIRSF" id="PIRSF005646">
    <property type="entry name" value="FwdB"/>
    <property type="match status" value="1"/>
</dbReference>
<organism evidence="1 2">
    <name type="scientific">Aeoliella mucimassa</name>
    <dbReference type="NCBI Taxonomy" id="2527972"/>
    <lineage>
        <taxon>Bacteria</taxon>
        <taxon>Pseudomonadati</taxon>
        <taxon>Planctomycetota</taxon>
        <taxon>Planctomycetia</taxon>
        <taxon>Pirellulales</taxon>
        <taxon>Lacipirellulaceae</taxon>
        <taxon>Aeoliella</taxon>
    </lineage>
</organism>
<dbReference type="KEGG" id="amuc:Pan181_07660"/>
<reference evidence="1 2" key="1">
    <citation type="submission" date="2019-02" db="EMBL/GenBank/DDBJ databases">
        <title>Deep-cultivation of Planctomycetes and their phenomic and genomic characterization uncovers novel biology.</title>
        <authorList>
            <person name="Wiegand S."/>
            <person name="Jogler M."/>
            <person name="Boedeker C."/>
            <person name="Pinto D."/>
            <person name="Vollmers J."/>
            <person name="Rivas-Marin E."/>
            <person name="Kohn T."/>
            <person name="Peeters S.H."/>
            <person name="Heuer A."/>
            <person name="Rast P."/>
            <person name="Oberbeckmann S."/>
            <person name="Bunk B."/>
            <person name="Jeske O."/>
            <person name="Meyerdierks A."/>
            <person name="Storesund J.E."/>
            <person name="Kallscheuer N."/>
            <person name="Luecker S."/>
            <person name="Lage O.M."/>
            <person name="Pohl T."/>
            <person name="Merkel B.J."/>
            <person name="Hornburger P."/>
            <person name="Mueller R.-W."/>
            <person name="Bruemmer F."/>
            <person name="Labrenz M."/>
            <person name="Spormann A.M."/>
            <person name="Op den Camp H."/>
            <person name="Overmann J."/>
            <person name="Amann R."/>
            <person name="Jetten M.S.M."/>
            <person name="Mascher T."/>
            <person name="Medema M.H."/>
            <person name="Devos D.P."/>
            <person name="Kaster A.-K."/>
            <person name="Ovreas L."/>
            <person name="Rohde M."/>
            <person name="Galperin M.Y."/>
            <person name="Jogler C."/>
        </authorList>
    </citation>
    <scope>NUCLEOTIDE SEQUENCE [LARGE SCALE GENOMIC DNA]</scope>
    <source>
        <strain evidence="1 2">Pan181</strain>
    </source>
</reference>
<evidence type="ECO:0000313" key="1">
    <source>
        <dbReference type="EMBL" id="QDU54583.1"/>
    </source>
</evidence>
<keyword evidence="1" id="KW-0378">Hydrolase</keyword>
<sequence length="435" mass="46137">MAAQLRLAKLFSMANTLTTCTACGSTCDDIQLQIDTQAHVMRTDNACELGQRWFATEGDTLPPATIRGQPATLEQAVHHAAQLLDEAKLPLVTGLKQATIEAIREATALADALGACIDWTTSAGDAAAMLALQTAGAVTATIGEVAQRADMVVVWQANLTATHPRYHERYLDKCTSPWIDTPEQRTLVWVGSELCEESEKASHAILIKPNSSFESLLVLRAIVSGVELDAEAVVEQTGVSLDVWQDLANQMKSARYGAVVHAGELGASRESVIEVARLVAELTATTRWVALPAGSAGNSSGAASVLAWQTGFPLAVNFAQRVPSFGPDEWTTRRMLARGEADTVLVVASDLPSQLDSSAAEALAALPMIALDWQPTATLKAAEVAIRVARPGVECAGTTQRSDGMMLPLRAAWDTDSPTCEAVLRAIATNLAARS</sequence>
<keyword evidence="2" id="KW-1185">Reference proteome</keyword>
<dbReference type="AlphaFoldDB" id="A0A518AIM0"/>
<dbReference type="EMBL" id="CP036278">
    <property type="protein sequence ID" value="QDU54583.1"/>
    <property type="molecule type" value="Genomic_DNA"/>
</dbReference>
<dbReference type="GO" id="GO:0015948">
    <property type="term" value="P:methanogenesis"/>
    <property type="evidence" value="ECO:0007669"/>
    <property type="project" value="InterPro"/>
</dbReference>
<evidence type="ECO:0000313" key="2">
    <source>
        <dbReference type="Proteomes" id="UP000315750"/>
    </source>
</evidence>
<dbReference type="Proteomes" id="UP000315750">
    <property type="component" value="Chromosome"/>
</dbReference>
<dbReference type="GO" id="GO:0016787">
    <property type="term" value="F:hydrolase activity"/>
    <property type="evidence" value="ECO:0007669"/>
    <property type="project" value="UniProtKB-KW"/>
</dbReference>
<accession>A0A518AIM0</accession>
<dbReference type="Gene3D" id="3.40.50.1220">
    <property type="entry name" value="TPP-binding domain"/>
    <property type="match status" value="1"/>
</dbReference>
<gene>
    <name evidence="1" type="primary">fhcB</name>
    <name evidence="1" type="ORF">Pan181_07660</name>
</gene>
<dbReference type="InterPro" id="IPR016457">
    <property type="entry name" value="Formylmethanofuran_DH_bsu"/>
</dbReference>
<dbReference type="GO" id="GO:0018493">
    <property type="term" value="F:formylmethanofuran dehydrogenase activity"/>
    <property type="evidence" value="ECO:0007669"/>
    <property type="project" value="InterPro"/>
</dbReference>
<protein>
    <submittedName>
        <fullName evidence="1">Formyltransferase/hydrolase complex Fhc subunit B</fullName>
    </submittedName>
</protein>
<dbReference type="SUPFAM" id="SSF53706">
    <property type="entry name" value="Formate dehydrogenase/DMSO reductase, domains 1-3"/>
    <property type="match status" value="1"/>
</dbReference>
<keyword evidence="1" id="KW-0808">Transferase</keyword>